<evidence type="ECO:0000313" key="3">
    <source>
        <dbReference type="EMBL" id="KAK3889106.1"/>
    </source>
</evidence>
<organism evidence="2 4">
    <name type="scientific">Petrolisthes cinctipes</name>
    <name type="common">Flat porcelain crab</name>
    <dbReference type="NCBI Taxonomy" id="88211"/>
    <lineage>
        <taxon>Eukaryota</taxon>
        <taxon>Metazoa</taxon>
        <taxon>Ecdysozoa</taxon>
        <taxon>Arthropoda</taxon>
        <taxon>Crustacea</taxon>
        <taxon>Multicrustacea</taxon>
        <taxon>Malacostraca</taxon>
        <taxon>Eumalacostraca</taxon>
        <taxon>Eucarida</taxon>
        <taxon>Decapoda</taxon>
        <taxon>Pleocyemata</taxon>
        <taxon>Anomura</taxon>
        <taxon>Galatheoidea</taxon>
        <taxon>Porcellanidae</taxon>
        <taxon>Petrolisthes</taxon>
    </lineage>
</organism>
<comment type="caution">
    <text evidence="2">The sequence shown here is derived from an EMBL/GenBank/DDBJ whole genome shotgun (WGS) entry which is preliminary data.</text>
</comment>
<dbReference type="AlphaFoldDB" id="A0AAE1EUR2"/>
<name>A0AAE1EUR2_PETCI</name>
<evidence type="ECO:0000256" key="1">
    <source>
        <dbReference type="SAM" id="Coils"/>
    </source>
</evidence>
<reference evidence="2" key="1">
    <citation type="submission" date="2023-10" db="EMBL/GenBank/DDBJ databases">
        <title>Genome assemblies of two species of porcelain crab, Petrolisthes cinctipes and Petrolisthes manimaculis (Anomura: Porcellanidae).</title>
        <authorList>
            <person name="Angst P."/>
        </authorList>
    </citation>
    <scope>NUCLEOTIDE SEQUENCE</scope>
    <source>
        <strain evidence="2">PB745_01</strain>
        <tissue evidence="2">Gill</tissue>
    </source>
</reference>
<accession>A0AAE1EUR2</accession>
<gene>
    <name evidence="3" type="ORF">Pcinc_006849</name>
    <name evidence="2" type="ORF">Pcinc_032301</name>
</gene>
<evidence type="ECO:0000313" key="4">
    <source>
        <dbReference type="Proteomes" id="UP001286313"/>
    </source>
</evidence>
<dbReference type="EMBL" id="JAWQEG010000504">
    <property type="protein sequence ID" value="KAK3889106.1"/>
    <property type="molecule type" value="Genomic_DNA"/>
</dbReference>
<protein>
    <submittedName>
        <fullName evidence="2">Uncharacterized protein</fullName>
    </submittedName>
</protein>
<dbReference type="Proteomes" id="UP001286313">
    <property type="component" value="Unassembled WGS sequence"/>
</dbReference>
<evidence type="ECO:0000313" key="2">
    <source>
        <dbReference type="EMBL" id="KAK3861776.1"/>
    </source>
</evidence>
<sequence>MPVEVYSYMQKTGRQVMWYCQNCQNSCCEVYNKIKKLESQNEAIKAKQVDLEAKIQQVENVVVEEQRRGMEVSNRIEAIGAINQDFFNNFEEIKARLEVLEGRAVNVDSSGKMLEAVESVVESKLKEKQEELHKSVN</sequence>
<keyword evidence="1" id="KW-0175">Coiled coil</keyword>
<proteinExistence type="predicted"/>
<feature type="coiled-coil region" evidence="1">
    <location>
        <begin position="34"/>
        <end position="68"/>
    </location>
</feature>
<dbReference type="Gene3D" id="1.20.5.340">
    <property type="match status" value="1"/>
</dbReference>
<keyword evidence="4" id="KW-1185">Reference proteome</keyword>
<dbReference type="EMBL" id="JAWQEG010004405">
    <property type="protein sequence ID" value="KAK3861776.1"/>
    <property type="molecule type" value="Genomic_DNA"/>
</dbReference>